<dbReference type="InterPro" id="IPR032856">
    <property type="entry name" value="GDE_N_bis"/>
</dbReference>
<sequence>MTDKIRIGDKWYVSAHAARTEDDPHVLKHDEAFVLLDRYGDIQALGAGEQGLYREDTRYLSHLELLIDGVRPMFLGSAVKEDNSLLIVELMNPDLPRNAVPKGTLHLFRAKLLWENTCYEHLRITNHGDERARLRITLNFDADFVDLFEVRGMERTGRGERAPTTCSADEATLGYRGLDGRTRRTRIRFEPQPVALSENHADFDLEVDPKEEEHLYITFSCEQEVAEDAVAAAPSQLETTTQPAPSGLLHYDIAFRNNDSARRNAISTACHIETSNPLVNLWLKRSVSDLAMLTTELPTGPYPYAGVPWYSTTFGRDGILTAREYLWVDPALARGVIRFLAETQATAEDPERDAEPGKILHEARKCEMANTREIPFGLYYGTVDATPLFVGLVGAYYRRTGDLELVRQVWPNVLLALEWIDRYGDRDGDGFVEYARRSKDGLVQQGWKDSNDSVFHADGRMAEPPIALCEVQAYVYEAKLFAAELASQLGEHERAAQLREQAETLKREFQAKFWCEEIGAYALALDGHKQPCRAASSNTGHALWTGIAAPEHARRMAQRLLHPDFYSGWGVRTIAGGQARYNPMSYHNGSIWPHDNALIAAGMARYGYTQEALRVLSGLFDASLYFGQHRLPELFCGFPRRPSEGPTLYPVACSPQAWAAAAVFGMVQAGLGLDVCCDPPEVTLRAPRLPAFIDWVKIRNLSMGPNTVDLLLQRYDQNVGIEVMRKSGEMAVRVVI</sequence>
<dbReference type="KEGG" id="pbh:AAW51_4533"/>
<dbReference type="InterPro" id="IPR008928">
    <property type="entry name" value="6-hairpin_glycosidase_sf"/>
</dbReference>
<dbReference type="SUPFAM" id="SSF48208">
    <property type="entry name" value="Six-hairpin glycosidases"/>
    <property type="match status" value="1"/>
</dbReference>
<organism evidence="3 4">
    <name type="scientific">Caldimonas brevitalea</name>
    <dbReference type="NCBI Taxonomy" id="413882"/>
    <lineage>
        <taxon>Bacteria</taxon>
        <taxon>Pseudomonadati</taxon>
        <taxon>Pseudomonadota</taxon>
        <taxon>Betaproteobacteria</taxon>
        <taxon>Burkholderiales</taxon>
        <taxon>Sphaerotilaceae</taxon>
        <taxon>Caldimonas</taxon>
    </lineage>
</organism>
<dbReference type="Pfam" id="PF14742">
    <property type="entry name" value="GDE_N_bis"/>
    <property type="match status" value="1"/>
</dbReference>
<evidence type="ECO:0000259" key="1">
    <source>
        <dbReference type="Pfam" id="PF14742"/>
    </source>
</evidence>
<dbReference type="Gene3D" id="1.50.10.10">
    <property type="match status" value="1"/>
</dbReference>
<name>A0A0G3BP43_9BURK</name>
<dbReference type="InterPro" id="IPR012341">
    <property type="entry name" value="6hp_glycosidase-like_sf"/>
</dbReference>
<feature type="domain" description="Mannosylglycerate hydrolase MGH1-like glycoside hydrolase" evidence="2">
    <location>
        <begin position="317"/>
        <end position="622"/>
    </location>
</feature>
<dbReference type="EMBL" id="CP011371">
    <property type="protein sequence ID" value="AKJ31224.1"/>
    <property type="molecule type" value="Genomic_DNA"/>
</dbReference>
<accession>A0A0G3BP43</accession>
<evidence type="ECO:0000313" key="4">
    <source>
        <dbReference type="Proteomes" id="UP000035352"/>
    </source>
</evidence>
<keyword evidence="4" id="KW-1185">Reference proteome</keyword>
<proteinExistence type="predicted"/>
<feature type="domain" description="Putative glycogen debranching enzyme N-terminal" evidence="1">
    <location>
        <begin position="27"/>
        <end position="217"/>
    </location>
</feature>
<dbReference type="AlphaFoldDB" id="A0A0G3BP43"/>
<protein>
    <submittedName>
        <fullName evidence="3">Amylo-alpha-1,6-glucosidase</fullName>
    </submittedName>
</protein>
<dbReference type="Proteomes" id="UP000035352">
    <property type="component" value="Chromosome"/>
</dbReference>
<dbReference type="InterPro" id="IPR054491">
    <property type="entry name" value="MGH1-like_GH"/>
</dbReference>
<dbReference type="GO" id="GO:0005975">
    <property type="term" value="P:carbohydrate metabolic process"/>
    <property type="evidence" value="ECO:0007669"/>
    <property type="project" value="InterPro"/>
</dbReference>
<dbReference type="PATRIC" id="fig|413882.6.peg.4741"/>
<dbReference type="Pfam" id="PF22422">
    <property type="entry name" value="MGH1-like_GH"/>
    <property type="match status" value="1"/>
</dbReference>
<reference evidence="3 4" key="1">
    <citation type="submission" date="2015-05" db="EMBL/GenBank/DDBJ databases">
        <authorList>
            <person name="Tang B."/>
            <person name="Yu Y."/>
        </authorList>
    </citation>
    <scope>NUCLEOTIDE SEQUENCE [LARGE SCALE GENOMIC DNA]</scope>
    <source>
        <strain evidence="3 4">DSM 7029</strain>
    </source>
</reference>
<dbReference type="STRING" id="413882.AAW51_4533"/>
<evidence type="ECO:0000313" key="3">
    <source>
        <dbReference type="EMBL" id="AKJ31224.1"/>
    </source>
</evidence>
<gene>
    <name evidence="3" type="ORF">AAW51_4533</name>
</gene>
<dbReference type="RefSeq" id="WP_238947673.1">
    <property type="nucleotide sequence ID" value="NZ_CP011371.1"/>
</dbReference>
<evidence type="ECO:0000259" key="2">
    <source>
        <dbReference type="Pfam" id="PF22422"/>
    </source>
</evidence>